<gene>
    <name evidence="2" type="ORF">HQN59_03510</name>
</gene>
<keyword evidence="3" id="KW-1185">Reference proteome</keyword>
<organism evidence="2 3">
    <name type="scientific">Piscinibacter koreensis</name>
    <dbReference type="NCBI Taxonomy" id="2742824"/>
    <lineage>
        <taxon>Bacteria</taxon>
        <taxon>Pseudomonadati</taxon>
        <taxon>Pseudomonadota</taxon>
        <taxon>Betaproteobacteria</taxon>
        <taxon>Burkholderiales</taxon>
        <taxon>Sphaerotilaceae</taxon>
        <taxon>Piscinibacter</taxon>
    </lineage>
</organism>
<dbReference type="SUPFAM" id="SSF53756">
    <property type="entry name" value="UDP-Glycosyltransferase/glycogen phosphorylase"/>
    <property type="match status" value="1"/>
</dbReference>
<proteinExistence type="predicted"/>
<dbReference type="AlphaFoldDB" id="A0A7Y6TVC8"/>
<dbReference type="EMBL" id="JABWMJ010000001">
    <property type="protein sequence ID" value="NUZ04821.1"/>
    <property type="molecule type" value="Genomic_DNA"/>
</dbReference>
<evidence type="ECO:0000313" key="3">
    <source>
        <dbReference type="Proteomes" id="UP000529637"/>
    </source>
</evidence>
<comment type="caution">
    <text evidence="2">The sequence shown here is derived from an EMBL/GenBank/DDBJ whole genome shotgun (WGS) entry which is preliminary data.</text>
</comment>
<dbReference type="RefSeq" id="WP_176066061.1">
    <property type="nucleotide sequence ID" value="NZ_JABWMJ010000001.1"/>
</dbReference>
<evidence type="ECO:0000259" key="1">
    <source>
        <dbReference type="Pfam" id="PF13579"/>
    </source>
</evidence>
<dbReference type="InterPro" id="IPR028098">
    <property type="entry name" value="Glyco_trans_4-like_N"/>
</dbReference>
<evidence type="ECO:0000313" key="2">
    <source>
        <dbReference type="EMBL" id="NUZ04821.1"/>
    </source>
</evidence>
<dbReference type="PANTHER" id="PTHR12526">
    <property type="entry name" value="GLYCOSYLTRANSFERASE"/>
    <property type="match status" value="1"/>
</dbReference>
<accession>A0A7Y6TVC8</accession>
<sequence length="426" mass="46580">MKHALFAAFQYPPDGSSSGVLRTLKHTRYLVDFGWRVTVLAPSVDAYEHLDRDLVAQVPECVKVVRTRYLNSKRHLGVRGRYLALSALPDVWVGWLPFALRAAWRIAADDPFEVVYSTSPPATAHLVARAVARRLGVPWVADFRDPWFEEPPEPGAPSGRVFRAIDRRLERSVVAEASRVVASTGHLRGELVRRHPDIEARTIALANGYDEADFAALPQDAPRVDRFELLHAGSINADFRDPIPLLRAIRRAADAGALDPARVRVRFFGGGAYAGSVALQTEIDTLGLREAVEFVDRVTYAQALAASARASVLLLLQASEDTRGLVPAKLYEYLRLGRPILALVLEGAVSELLGAVGGGRALDPADVPGVAAELGRLYAAWCAGTLDREGADPAAVRRFDRRETARRLAEVFDELVAAPQPARSPR</sequence>
<reference evidence="2 3" key="1">
    <citation type="submission" date="2020-06" db="EMBL/GenBank/DDBJ databases">
        <title>Schlegella sp. ID0723 isolated from air conditioner.</title>
        <authorList>
            <person name="Kim D.Y."/>
            <person name="Kim D.-U."/>
        </authorList>
    </citation>
    <scope>NUCLEOTIDE SEQUENCE [LARGE SCALE GENOMIC DNA]</scope>
    <source>
        <strain evidence="2 3">ID0723</strain>
    </source>
</reference>
<dbReference type="GO" id="GO:0016757">
    <property type="term" value="F:glycosyltransferase activity"/>
    <property type="evidence" value="ECO:0007669"/>
    <property type="project" value="TreeGrafter"/>
</dbReference>
<name>A0A7Y6TVC8_9BURK</name>
<dbReference type="Pfam" id="PF13579">
    <property type="entry name" value="Glyco_trans_4_4"/>
    <property type="match status" value="1"/>
</dbReference>
<keyword evidence="2" id="KW-0808">Transferase</keyword>
<protein>
    <submittedName>
        <fullName evidence="2">Glycosyltransferase</fullName>
    </submittedName>
</protein>
<dbReference type="PANTHER" id="PTHR12526:SF636">
    <property type="entry name" value="BLL3647 PROTEIN"/>
    <property type="match status" value="1"/>
</dbReference>
<dbReference type="Gene3D" id="3.40.50.2000">
    <property type="entry name" value="Glycogen Phosphorylase B"/>
    <property type="match status" value="2"/>
</dbReference>
<feature type="domain" description="Glycosyltransferase subfamily 4-like N-terminal" evidence="1">
    <location>
        <begin position="27"/>
        <end position="198"/>
    </location>
</feature>
<dbReference type="Proteomes" id="UP000529637">
    <property type="component" value="Unassembled WGS sequence"/>
</dbReference>